<dbReference type="AlphaFoldDB" id="A0AA38WBY5"/>
<dbReference type="EMBL" id="JARYMX010000007">
    <property type="protein sequence ID" value="KAJ9542736.1"/>
    <property type="molecule type" value="Genomic_DNA"/>
</dbReference>
<dbReference type="PANTHER" id="PTHR33223:SF11">
    <property type="entry name" value="ELEMENT PROTEIN, PUTATIVE-RELATED"/>
    <property type="match status" value="1"/>
</dbReference>
<dbReference type="Pfam" id="PF03732">
    <property type="entry name" value="Retrotrans_gag"/>
    <property type="match status" value="1"/>
</dbReference>
<evidence type="ECO:0000313" key="2">
    <source>
        <dbReference type="EMBL" id="KAJ9542736.1"/>
    </source>
</evidence>
<evidence type="ECO:0000259" key="1">
    <source>
        <dbReference type="Pfam" id="PF03732"/>
    </source>
</evidence>
<dbReference type="PANTHER" id="PTHR33223">
    <property type="entry name" value="CCHC-TYPE DOMAIN-CONTAINING PROTEIN"/>
    <property type="match status" value="1"/>
</dbReference>
<dbReference type="InterPro" id="IPR005162">
    <property type="entry name" value="Retrotrans_gag_dom"/>
</dbReference>
<keyword evidence="3" id="KW-1185">Reference proteome</keyword>
<name>A0AA38WBY5_9ASTR</name>
<sequence length="283" mass="33535">MKTLYGRFQIEQKRKDRASLVFRAAKMQPREREMGRSHLYKYMPPPINSDHPKIHRSLPEELKLPGKHSKVHFTPRSAIKKTEDKNVEISEGLIKMIRNIAFDGELTGEPYQHLEAFEDICDLFKTKGDEVKLHLFPFTLTEKAKDWFKTLPPDSITTWEELKSAFLLRHFPNSKIKKLKDEIRNFKQGKENLERAWERYKDLYFCIQDARKLLDDFVAHHLDWSTDEEELQEETETAQVSKVTSNQEELQFKCERCGYAHPTKFCTWQQTPPLSHVQSQRKN</sequence>
<gene>
    <name evidence="2" type="ORF">OSB04_029242</name>
</gene>
<reference evidence="2" key="1">
    <citation type="submission" date="2023-03" db="EMBL/GenBank/DDBJ databases">
        <title>Chromosome-scale reference genome and RAD-based genetic map of yellow starthistle (Centaurea solstitialis) reveal putative structural variation and QTLs associated with invader traits.</title>
        <authorList>
            <person name="Reatini B."/>
            <person name="Cang F.A."/>
            <person name="Jiang Q."/>
            <person name="Mckibben M.T.W."/>
            <person name="Barker M.S."/>
            <person name="Rieseberg L.H."/>
            <person name="Dlugosch K.M."/>
        </authorList>
    </citation>
    <scope>NUCLEOTIDE SEQUENCE</scope>
    <source>
        <strain evidence="2">CAN-66</strain>
        <tissue evidence="2">Leaf</tissue>
    </source>
</reference>
<proteinExistence type="predicted"/>
<protein>
    <recommendedName>
        <fullName evidence="1">Retrotransposon gag domain-containing protein</fullName>
    </recommendedName>
</protein>
<accession>A0AA38WBY5</accession>
<comment type="caution">
    <text evidence="2">The sequence shown here is derived from an EMBL/GenBank/DDBJ whole genome shotgun (WGS) entry which is preliminary data.</text>
</comment>
<dbReference type="Proteomes" id="UP001172457">
    <property type="component" value="Chromosome 7"/>
</dbReference>
<feature type="domain" description="Retrotransposon gag" evidence="1">
    <location>
        <begin position="135"/>
        <end position="204"/>
    </location>
</feature>
<evidence type="ECO:0000313" key="3">
    <source>
        <dbReference type="Proteomes" id="UP001172457"/>
    </source>
</evidence>
<organism evidence="2 3">
    <name type="scientific">Centaurea solstitialis</name>
    <name type="common">yellow star-thistle</name>
    <dbReference type="NCBI Taxonomy" id="347529"/>
    <lineage>
        <taxon>Eukaryota</taxon>
        <taxon>Viridiplantae</taxon>
        <taxon>Streptophyta</taxon>
        <taxon>Embryophyta</taxon>
        <taxon>Tracheophyta</taxon>
        <taxon>Spermatophyta</taxon>
        <taxon>Magnoliopsida</taxon>
        <taxon>eudicotyledons</taxon>
        <taxon>Gunneridae</taxon>
        <taxon>Pentapetalae</taxon>
        <taxon>asterids</taxon>
        <taxon>campanulids</taxon>
        <taxon>Asterales</taxon>
        <taxon>Asteraceae</taxon>
        <taxon>Carduoideae</taxon>
        <taxon>Cardueae</taxon>
        <taxon>Centaureinae</taxon>
        <taxon>Centaurea</taxon>
    </lineage>
</organism>